<gene>
    <name evidence="3" type="ORF">A2994_02880</name>
</gene>
<comment type="caution">
    <text evidence="3">The sequence shown here is derived from an EMBL/GenBank/DDBJ whole genome shotgun (WGS) entry which is preliminary data.</text>
</comment>
<dbReference type="InterPro" id="IPR007607">
    <property type="entry name" value="BacA/B"/>
</dbReference>
<evidence type="ECO:0000256" key="2">
    <source>
        <dbReference type="SAM" id="MobiDB-lite"/>
    </source>
</evidence>
<dbReference type="STRING" id="1798539.A2994_02880"/>
<evidence type="ECO:0000313" key="3">
    <source>
        <dbReference type="EMBL" id="OGB85677.1"/>
    </source>
</evidence>
<evidence type="ECO:0000256" key="1">
    <source>
        <dbReference type="ARBA" id="ARBA00044755"/>
    </source>
</evidence>
<proteinExistence type="inferred from homology"/>
<evidence type="ECO:0000313" key="4">
    <source>
        <dbReference type="Proteomes" id="UP000179010"/>
    </source>
</evidence>
<feature type="compositionally biased region" description="Low complexity" evidence="2">
    <location>
        <begin position="115"/>
        <end position="127"/>
    </location>
</feature>
<dbReference type="PANTHER" id="PTHR35024:SF4">
    <property type="entry name" value="POLYMER-FORMING CYTOSKELETAL PROTEIN"/>
    <property type="match status" value="1"/>
</dbReference>
<sequence length="135" mass="14403">MAKDRKDFADFNQPDTLIGKEVVVTGTLNSEGDIQINGQFEGKIEAAADVIIGEHAKVKADIRAGNVYVAGEVEGDIQAIERLEILETGRVNGNVNSQAMSIEPGGILKGSSAMQETAETAPAAQPTYELEEEKE</sequence>
<dbReference type="Proteomes" id="UP000179010">
    <property type="component" value="Unassembled WGS sequence"/>
</dbReference>
<comment type="similarity">
    <text evidence="1">Belongs to the bactofilin family.</text>
</comment>
<dbReference type="Pfam" id="PF04519">
    <property type="entry name" value="Bactofilin"/>
    <property type="match status" value="1"/>
</dbReference>
<name>A0A1F4PPR7_UNCK3</name>
<dbReference type="EMBL" id="METE01000001">
    <property type="protein sequence ID" value="OGB85677.1"/>
    <property type="molecule type" value="Genomic_DNA"/>
</dbReference>
<dbReference type="AlphaFoldDB" id="A0A1F4PPR7"/>
<evidence type="ECO:0008006" key="5">
    <source>
        <dbReference type="Google" id="ProtNLM"/>
    </source>
</evidence>
<dbReference type="PANTHER" id="PTHR35024">
    <property type="entry name" value="HYPOTHETICAL CYTOSOLIC PROTEIN"/>
    <property type="match status" value="1"/>
</dbReference>
<reference evidence="3 4" key="1">
    <citation type="journal article" date="2016" name="Nat. Commun.">
        <title>Thousands of microbial genomes shed light on interconnected biogeochemical processes in an aquifer system.</title>
        <authorList>
            <person name="Anantharaman K."/>
            <person name="Brown C.T."/>
            <person name="Hug L.A."/>
            <person name="Sharon I."/>
            <person name="Castelle C.J."/>
            <person name="Probst A.J."/>
            <person name="Thomas B.C."/>
            <person name="Singh A."/>
            <person name="Wilkins M.J."/>
            <person name="Karaoz U."/>
            <person name="Brodie E.L."/>
            <person name="Williams K.H."/>
            <person name="Hubbard S.S."/>
            <person name="Banfield J.F."/>
        </authorList>
    </citation>
    <scope>NUCLEOTIDE SEQUENCE [LARGE SCALE GENOMIC DNA]</scope>
</reference>
<protein>
    <recommendedName>
        <fullName evidence="5">Cell shape determination protein CcmA</fullName>
    </recommendedName>
</protein>
<organism evidence="3 4">
    <name type="scientific">candidate division Kazan bacterium RIFCSPLOWO2_01_FULL_48_13</name>
    <dbReference type="NCBI Taxonomy" id="1798539"/>
    <lineage>
        <taxon>Bacteria</taxon>
        <taxon>Bacteria division Kazan-3B-28</taxon>
    </lineage>
</organism>
<feature type="region of interest" description="Disordered" evidence="2">
    <location>
        <begin position="112"/>
        <end position="135"/>
    </location>
</feature>
<accession>A0A1F4PPR7</accession>